<dbReference type="Gene3D" id="2.40.30.10">
    <property type="entry name" value="Translation factors"/>
    <property type="match status" value="1"/>
</dbReference>
<dbReference type="RefSeq" id="WP_016648198.1">
    <property type="nucleotide sequence ID" value="NZ_JASOOE010000017.1"/>
</dbReference>
<dbReference type="InterPro" id="IPR032525">
    <property type="entry name" value="Peptidase_U32_C"/>
</dbReference>
<dbReference type="GO" id="GO:0006508">
    <property type="term" value="P:proteolysis"/>
    <property type="evidence" value="ECO:0007669"/>
    <property type="project" value="UniProtKB-KW"/>
</dbReference>
<comment type="similarity">
    <text evidence="3">Belongs to the peptidase U32 family.</text>
</comment>
<gene>
    <name evidence="5" type="ORF">QP433_07915</name>
</gene>
<dbReference type="GO" id="GO:0008233">
    <property type="term" value="F:peptidase activity"/>
    <property type="evidence" value="ECO:0007669"/>
    <property type="project" value="UniProtKB-KW"/>
</dbReference>
<dbReference type="EMBL" id="JASOOE010000017">
    <property type="protein sequence ID" value="MDK7187905.1"/>
    <property type="molecule type" value="Genomic_DNA"/>
</dbReference>
<evidence type="ECO:0000313" key="6">
    <source>
        <dbReference type="Proteomes" id="UP001229251"/>
    </source>
</evidence>
<keyword evidence="1" id="KW-0645">Protease</keyword>
<name>A0AAJ1Q7E2_9LACT</name>
<protein>
    <submittedName>
        <fullName evidence="5">U32 family peptidase</fullName>
    </submittedName>
</protein>
<keyword evidence="2" id="KW-0378">Hydrolase</keyword>
<dbReference type="InterPro" id="IPR051454">
    <property type="entry name" value="RNA/ubiquinone_mod_enzymes"/>
</dbReference>
<feature type="domain" description="Peptidase family U32 C-terminal" evidence="4">
    <location>
        <begin position="326"/>
        <end position="407"/>
    </location>
</feature>
<dbReference type="AlphaFoldDB" id="A0AAJ1Q7E2"/>
<evidence type="ECO:0000256" key="1">
    <source>
        <dbReference type="ARBA" id="ARBA00022670"/>
    </source>
</evidence>
<accession>A0AAJ1Q7E2</accession>
<dbReference type="InterPro" id="IPR001539">
    <property type="entry name" value="Peptidase_U32"/>
</dbReference>
<evidence type="ECO:0000313" key="5">
    <source>
        <dbReference type="EMBL" id="MDK7187905.1"/>
    </source>
</evidence>
<dbReference type="PANTHER" id="PTHR30217">
    <property type="entry name" value="PEPTIDASE U32 FAMILY"/>
    <property type="match status" value="1"/>
</dbReference>
<sequence length="411" mass="46387">MKGQKPELLAPAGTLEKLKIAIHYGADACYIGGEAYGLRSRAGNFTYEEMEEAVAFAHERGRKVYVAANMVTHEGNEQGAGDFFKRLRDIGIDAVIISDPALMQICASQAPGLEMHLSTQQSAVNYETLNFWQDAGLTRCVLGREVSMDEVKEIRANTDVEIEAFIHGAMCISYSGRCTLSNHMAHRDANRGGCCQSCRWKYGLYDLPIYGDKEMLDSDSQGQEVPFAMSAVDLSMINYIPDIIDAGIDSLKIEGRMKSIHYVSTVVNVYRKAIDTYFEDPDNYQVDPEWIEELWKTAQRELATGFYYGRPTENEQIFGPPRQIAQYRFVAEVLDYDPATQLAKIQQRYKFATGDEIEFYGPGFRHHYSQVGPLWNDQGEPVPDAPHPMEILTMKVDFPVKPHDMIRKAVD</sequence>
<dbReference type="PANTHER" id="PTHR30217:SF6">
    <property type="entry name" value="TRNA HYDROXYLATION PROTEIN P"/>
    <property type="match status" value="1"/>
</dbReference>
<evidence type="ECO:0000256" key="3">
    <source>
        <dbReference type="ARBA" id="ARBA00038374"/>
    </source>
</evidence>
<dbReference type="Pfam" id="PF16325">
    <property type="entry name" value="Peptidase_U32_C"/>
    <property type="match status" value="1"/>
</dbReference>
<proteinExistence type="inferred from homology"/>
<dbReference type="Pfam" id="PF01136">
    <property type="entry name" value="Peptidase_U32"/>
    <property type="match status" value="1"/>
</dbReference>
<comment type="caution">
    <text evidence="5">The sequence shown here is derived from an EMBL/GenBank/DDBJ whole genome shotgun (WGS) entry which is preliminary data.</text>
</comment>
<dbReference type="PROSITE" id="PS01276">
    <property type="entry name" value="PEPTIDASE_U32"/>
    <property type="match status" value="1"/>
</dbReference>
<evidence type="ECO:0000256" key="2">
    <source>
        <dbReference type="ARBA" id="ARBA00022801"/>
    </source>
</evidence>
<reference evidence="5" key="1">
    <citation type="submission" date="2023-05" db="EMBL/GenBank/DDBJ databases">
        <title>Cataloging the Phylogenetic Diversity of Human Bladder Bacteria.</title>
        <authorList>
            <person name="Du J."/>
        </authorList>
    </citation>
    <scope>NUCLEOTIDE SEQUENCE</scope>
    <source>
        <strain evidence="5">UMB1231</strain>
    </source>
</reference>
<evidence type="ECO:0000259" key="4">
    <source>
        <dbReference type="Pfam" id="PF16325"/>
    </source>
</evidence>
<dbReference type="Proteomes" id="UP001229251">
    <property type="component" value="Unassembled WGS sequence"/>
</dbReference>
<organism evidence="5 6">
    <name type="scientific">Facklamia hominis</name>
    <dbReference type="NCBI Taxonomy" id="178214"/>
    <lineage>
        <taxon>Bacteria</taxon>
        <taxon>Bacillati</taxon>
        <taxon>Bacillota</taxon>
        <taxon>Bacilli</taxon>
        <taxon>Lactobacillales</taxon>
        <taxon>Aerococcaceae</taxon>
        <taxon>Facklamia</taxon>
    </lineage>
</organism>